<dbReference type="Pfam" id="PF00293">
    <property type="entry name" value="NUDIX"/>
    <property type="match status" value="1"/>
</dbReference>
<name>A0A7R9LKH3_9ACAR</name>
<dbReference type="OrthoDB" id="10005910at2759"/>
<keyword evidence="1" id="KW-0378">Hydrolase</keyword>
<feature type="compositionally biased region" description="Basic residues" evidence="2">
    <location>
        <begin position="323"/>
        <end position="332"/>
    </location>
</feature>
<dbReference type="EMBL" id="OC915832">
    <property type="protein sequence ID" value="CAD7642135.1"/>
    <property type="molecule type" value="Genomic_DNA"/>
</dbReference>
<feature type="region of interest" description="Disordered" evidence="2">
    <location>
        <begin position="323"/>
        <end position="346"/>
    </location>
</feature>
<dbReference type="GO" id="GO:0044715">
    <property type="term" value="F:8-oxo-dGDP phosphatase activity"/>
    <property type="evidence" value="ECO:0007669"/>
    <property type="project" value="TreeGrafter"/>
</dbReference>
<dbReference type="PANTHER" id="PTHR22769:SF56">
    <property type="entry name" value="8-OXO-DGDP PHOSPHATASE NUDT18"/>
    <property type="match status" value="1"/>
</dbReference>
<keyword evidence="5" id="KW-1185">Reference proteome</keyword>
<evidence type="ECO:0000313" key="5">
    <source>
        <dbReference type="Proteomes" id="UP000728032"/>
    </source>
</evidence>
<dbReference type="GO" id="GO:0044716">
    <property type="term" value="F:8-oxo-GDP phosphatase activity"/>
    <property type="evidence" value="ECO:0007669"/>
    <property type="project" value="TreeGrafter"/>
</dbReference>
<dbReference type="PROSITE" id="PS00893">
    <property type="entry name" value="NUDIX_BOX"/>
    <property type="match status" value="1"/>
</dbReference>
<dbReference type="EMBL" id="CAJPVJ010001007">
    <property type="protein sequence ID" value="CAG2163872.1"/>
    <property type="molecule type" value="Genomic_DNA"/>
</dbReference>
<evidence type="ECO:0000313" key="4">
    <source>
        <dbReference type="EMBL" id="CAD7642135.1"/>
    </source>
</evidence>
<proteinExistence type="predicted"/>
<dbReference type="Gene3D" id="3.90.79.10">
    <property type="entry name" value="Nucleoside Triphosphate Pyrophosphohydrolase"/>
    <property type="match status" value="1"/>
</dbReference>
<protein>
    <recommendedName>
        <fullName evidence="3">Nudix hydrolase domain-containing protein</fullName>
    </recommendedName>
</protein>
<reference evidence="4" key="1">
    <citation type="submission" date="2020-11" db="EMBL/GenBank/DDBJ databases">
        <authorList>
            <person name="Tran Van P."/>
        </authorList>
    </citation>
    <scope>NUCLEOTIDE SEQUENCE</scope>
</reference>
<dbReference type="AlphaFoldDB" id="A0A7R9LKH3"/>
<dbReference type="PANTHER" id="PTHR22769">
    <property type="entry name" value="MUTT/NUDIX HYDROLASE"/>
    <property type="match status" value="1"/>
</dbReference>
<evidence type="ECO:0000259" key="3">
    <source>
        <dbReference type="PROSITE" id="PS51462"/>
    </source>
</evidence>
<sequence length="346" mass="39522">MDSLDTQIETILNGQPLSQDIPVICDYNPWDLFSRSVTAVIFNEDMDVLMVQESKSGSRGKWSLPAGKVDPNEQIIDAIRREVLEESGLEIEATDLVVIDTFGYNFRFTFSGHVIGGQLKTVANKHSIEAKWCSQTAIKSLNLRYEDTMDLVNVVRNHNISLAMDPWRRPHFTAIGAHNRMLLRVVFTVRRKQNNRQYVLISRLPFPHLPVCAMHEKHNLKSILTDFLKEKLIKKYPVDSLLGVLSVEHNGVPRSPQDSPHDGLCITVLAKSRVPYEGMGRICGDYEWMQMSPSLEALLTRCLDNPNTELIQWRPKFWCKRPSKRRTNRSSHSKNMDKLSAQIAAL</sequence>
<gene>
    <name evidence="4" type="ORF">ONB1V03_LOCUS3433</name>
</gene>
<dbReference type="SUPFAM" id="SSF55811">
    <property type="entry name" value="Nudix"/>
    <property type="match status" value="1"/>
</dbReference>
<dbReference type="InterPro" id="IPR015797">
    <property type="entry name" value="NUDIX_hydrolase-like_dom_sf"/>
</dbReference>
<evidence type="ECO:0000256" key="2">
    <source>
        <dbReference type="SAM" id="MobiDB-lite"/>
    </source>
</evidence>
<dbReference type="Proteomes" id="UP000728032">
    <property type="component" value="Unassembled WGS sequence"/>
</dbReference>
<dbReference type="PROSITE" id="PS51462">
    <property type="entry name" value="NUDIX"/>
    <property type="match status" value="1"/>
</dbReference>
<organism evidence="4">
    <name type="scientific">Oppiella nova</name>
    <dbReference type="NCBI Taxonomy" id="334625"/>
    <lineage>
        <taxon>Eukaryota</taxon>
        <taxon>Metazoa</taxon>
        <taxon>Ecdysozoa</taxon>
        <taxon>Arthropoda</taxon>
        <taxon>Chelicerata</taxon>
        <taxon>Arachnida</taxon>
        <taxon>Acari</taxon>
        <taxon>Acariformes</taxon>
        <taxon>Sarcoptiformes</taxon>
        <taxon>Oribatida</taxon>
        <taxon>Brachypylina</taxon>
        <taxon>Oppioidea</taxon>
        <taxon>Oppiidae</taxon>
        <taxon>Oppiella</taxon>
    </lineage>
</organism>
<dbReference type="InterPro" id="IPR020084">
    <property type="entry name" value="NUDIX_hydrolase_CS"/>
</dbReference>
<feature type="domain" description="Nudix hydrolase" evidence="3">
    <location>
        <begin position="32"/>
        <end position="155"/>
    </location>
</feature>
<evidence type="ECO:0000256" key="1">
    <source>
        <dbReference type="ARBA" id="ARBA00022801"/>
    </source>
</evidence>
<dbReference type="InterPro" id="IPR000086">
    <property type="entry name" value="NUDIX_hydrolase_dom"/>
</dbReference>
<accession>A0A7R9LKH3</accession>